<dbReference type="Pfam" id="PF01103">
    <property type="entry name" value="Omp85"/>
    <property type="match status" value="1"/>
</dbReference>
<dbReference type="InterPro" id="IPR023707">
    <property type="entry name" value="OM_assembly_BamA"/>
</dbReference>
<dbReference type="Pfam" id="PF07244">
    <property type="entry name" value="POTRA"/>
    <property type="match status" value="4"/>
</dbReference>
<keyword evidence="7" id="KW-0998">Cell outer membrane</keyword>
<feature type="signal peptide" evidence="9">
    <location>
        <begin position="1"/>
        <end position="19"/>
    </location>
</feature>
<evidence type="ECO:0000256" key="4">
    <source>
        <dbReference type="ARBA" id="ARBA00022729"/>
    </source>
</evidence>
<keyword evidence="4 9" id="KW-0732">Signal</keyword>
<dbReference type="NCBIfam" id="TIGR03303">
    <property type="entry name" value="OM_YaeT"/>
    <property type="match status" value="1"/>
</dbReference>
<comment type="subcellular location">
    <subcellularLocation>
        <location evidence="1">Membrane</location>
    </subcellularLocation>
</comment>
<dbReference type="OrthoDB" id="9802086at2"/>
<feature type="domain" description="POTRA" evidence="10">
    <location>
        <begin position="375"/>
        <end position="450"/>
    </location>
</feature>
<evidence type="ECO:0000256" key="5">
    <source>
        <dbReference type="ARBA" id="ARBA00022737"/>
    </source>
</evidence>
<dbReference type="Gene3D" id="2.40.160.50">
    <property type="entry name" value="membrane protein fhac: a member of the omp85/tpsb transporter family"/>
    <property type="match status" value="1"/>
</dbReference>
<dbReference type="PANTHER" id="PTHR12815">
    <property type="entry name" value="SORTING AND ASSEMBLY MACHINERY SAMM50 PROTEIN FAMILY MEMBER"/>
    <property type="match status" value="1"/>
</dbReference>
<evidence type="ECO:0000256" key="7">
    <source>
        <dbReference type="ARBA" id="ARBA00023237"/>
    </source>
</evidence>
<evidence type="ECO:0000256" key="6">
    <source>
        <dbReference type="ARBA" id="ARBA00023136"/>
    </source>
</evidence>
<feature type="domain" description="POTRA" evidence="10">
    <location>
        <begin position="289"/>
        <end position="372"/>
    </location>
</feature>
<dbReference type="AlphaFoldDB" id="A0A1G9DV68"/>
<keyword evidence="3" id="KW-0812">Transmembrane</keyword>
<dbReference type="RefSeq" id="WP_089681280.1">
    <property type="nucleotide sequence ID" value="NZ_FNFO01000003.1"/>
</dbReference>
<accession>A0A1G9DV68</accession>
<evidence type="ECO:0000256" key="2">
    <source>
        <dbReference type="ARBA" id="ARBA00022452"/>
    </source>
</evidence>
<dbReference type="GO" id="GO:0071709">
    <property type="term" value="P:membrane assembly"/>
    <property type="evidence" value="ECO:0007669"/>
    <property type="project" value="InterPro"/>
</dbReference>
<keyword evidence="2" id="KW-1134">Transmembrane beta strand</keyword>
<evidence type="ECO:0000256" key="3">
    <source>
        <dbReference type="ARBA" id="ARBA00022692"/>
    </source>
</evidence>
<reference evidence="11 12" key="1">
    <citation type="submission" date="2016-10" db="EMBL/GenBank/DDBJ databases">
        <authorList>
            <person name="de Groot N.N."/>
        </authorList>
    </citation>
    <scope>NUCLEOTIDE SEQUENCE [LARGE SCALE GENOMIC DNA]</scope>
    <source>
        <strain evidence="11 12">DSM 25186</strain>
    </source>
</reference>
<dbReference type="PIRSF" id="PIRSF006076">
    <property type="entry name" value="OM_assembly_OMP85"/>
    <property type="match status" value="1"/>
</dbReference>
<keyword evidence="5" id="KW-0677">Repeat</keyword>
<evidence type="ECO:0000256" key="1">
    <source>
        <dbReference type="ARBA" id="ARBA00004370"/>
    </source>
</evidence>
<feature type="chain" id="PRO_5011684200" description="Outer membrane protein assembly factor BamA" evidence="9">
    <location>
        <begin position="20"/>
        <end position="844"/>
    </location>
</feature>
<dbReference type="PROSITE" id="PS51779">
    <property type="entry name" value="POTRA"/>
    <property type="match status" value="2"/>
</dbReference>
<dbReference type="PANTHER" id="PTHR12815:SF47">
    <property type="entry name" value="TRANSLOCATION AND ASSEMBLY MODULE SUBUNIT TAMA"/>
    <property type="match status" value="1"/>
</dbReference>
<dbReference type="STRING" id="1075417.SAMN05421823_103260"/>
<organism evidence="11 12">
    <name type="scientific">Catalinimonas alkaloidigena</name>
    <dbReference type="NCBI Taxonomy" id="1075417"/>
    <lineage>
        <taxon>Bacteria</taxon>
        <taxon>Pseudomonadati</taxon>
        <taxon>Bacteroidota</taxon>
        <taxon>Cytophagia</taxon>
        <taxon>Cytophagales</taxon>
        <taxon>Catalimonadaceae</taxon>
        <taxon>Catalinimonas</taxon>
    </lineage>
</organism>
<evidence type="ECO:0000313" key="12">
    <source>
        <dbReference type="Proteomes" id="UP000198510"/>
    </source>
</evidence>
<dbReference type="InterPro" id="IPR039910">
    <property type="entry name" value="D15-like"/>
</dbReference>
<evidence type="ECO:0000259" key="10">
    <source>
        <dbReference type="PROSITE" id="PS51779"/>
    </source>
</evidence>
<dbReference type="GO" id="GO:0009279">
    <property type="term" value="C:cell outer membrane"/>
    <property type="evidence" value="ECO:0007669"/>
    <property type="project" value="UniProtKB-UniRule"/>
</dbReference>
<keyword evidence="6" id="KW-0472">Membrane</keyword>
<evidence type="ECO:0000313" key="11">
    <source>
        <dbReference type="EMBL" id="SDK67738.1"/>
    </source>
</evidence>
<dbReference type="Proteomes" id="UP000198510">
    <property type="component" value="Unassembled WGS sequence"/>
</dbReference>
<dbReference type="InterPro" id="IPR034746">
    <property type="entry name" value="POTRA"/>
</dbReference>
<name>A0A1G9DV68_9BACT</name>
<gene>
    <name evidence="11" type="ORF">SAMN05421823_103260</name>
</gene>
<evidence type="ECO:0000256" key="9">
    <source>
        <dbReference type="SAM" id="SignalP"/>
    </source>
</evidence>
<dbReference type="EMBL" id="FNFO01000003">
    <property type="protein sequence ID" value="SDK67738.1"/>
    <property type="molecule type" value="Genomic_DNA"/>
</dbReference>
<dbReference type="InterPro" id="IPR010827">
    <property type="entry name" value="BamA/TamA_POTRA"/>
</dbReference>
<evidence type="ECO:0000256" key="8">
    <source>
        <dbReference type="NCBIfam" id="TIGR03303"/>
    </source>
</evidence>
<protein>
    <recommendedName>
        <fullName evidence="8">Outer membrane protein assembly factor BamA</fullName>
    </recommendedName>
</protein>
<proteinExistence type="predicted"/>
<keyword evidence="12" id="KW-1185">Reference proteome</keyword>
<dbReference type="InterPro" id="IPR000184">
    <property type="entry name" value="Bac_surfAg_D15"/>
</dbReference>
<sequence>MKRYLSSLLLFLLLSPAYAQFRLGQQPLQTSPSLDYGNPQKYEIGGITISGVKFLDENALISITGLKVGDQITVPGEEISNAIKKLWDQGILGDIEVNVTKVEGNYIFLDFYMKERPRLSRFNFKGARKSDISDLRDKINLIRGRVITDALVKNAQNTVRKYYMDKGFLNVEVNITQQDDTILSNSASLLINVDRGNKVKVNTINIAGNEEFSNKLIRRKLKETKQKNAWRFWKPSKYTRANFEEDKEKLIAYYNAQGYRDAAIVSDTVYRHDEETINIDMTIYEGTKYYFRDITWTGNYVYDDEVLQRVLSIEKGDVYNLETLQKRLQFNPTGLDVSSLYLDDGYLFFNVDPVEVRVEGDSIDIEMRITEGAQADIKTVNVTGNTKTSDHVILREIRTLPGQKFSRTALIRSQRELAQLGYFDPEQIGINPVPNPADGTVDINYTVVERPSDQIELSGGWGGYYGFVGTLGVTFNNFSLRNAGKLRNWRPLPAGDGQRLSVRMQASGRSYQTYSLSFMEPWLGGKQPNAFSVNLSHSNQNIYQNVYDVRSPRTGGLGITSISLGLGRRLRFPDDYFSLNNSLTFQRYALDNYTYARQFGLSVTDGNYNSVVLNSTLSRNSIDQPTFPTSGSSLTLSVSLTPPYSLLLEDQLPSDVVDPIGFNNRWLEYHKWMFDASWFIPLAKKLVINTRAHMGFIGNYNSALAITPFERFVMGGSGISGFNFLVGRELIGLRGYQDNQIVPYNPKTGQTDNGVIYNKFVTELRYAISTNPSATIFVLAFAEGGNNWGTYKDYNPFTLYRSAGVGARIFMPAFGMIGIDYGKAFDGPKSLHNAFTFTIGQQIR</sequence>
<dbReference type="Gene3D" id="3.10.20.310">
    <property type="entry name" value="membrane protein fhac"/>
    <property type="match status" value="5"/>
</dbReference>